<dbReference type="RefSeq" id="WP_145023903.1">
    <property type="nucleotide sequence ID" value="NZ_VLLN01000019.1"/>
</dbReference>
<dbReference type="EMBL" id="VLLN01000019">
    <property type="protein sequence ID" value="TWJ17734.1"/>
    <property type="molecule type" value="Genomic_DNA"/>
</dbReference>
<dbReference type="PANTHER" id="PTHR38032:SF1">
    <property type="entry name" value="RNA-BINDING PROTEIN KHPB N-TERMINAL DOMAIN-CONTAINING PROTEIN"/>
    <property type="match status" value="1"/>
</dbReference>
<comment type="caution">
    <text evidence="2">The sequence shown here is derived from an EMBL/GenBank/DDBJ whole genome shotgun (WGS) entry which is preliminary data.</text>
</comment>
<evidence type="ECO:0000259" key="1">
    <source>
        <dbReference type="Pfam" id="PF20250"/>
    </source>
</evidence>
<evidence type="ECO:0000313" key="3">
    <source>
        <dbReference type="Proteomes" id="UP000319449"/>
    </source>
</evidence>
<feature type="domain" description="Flagellar Assembly Protein A N-terminal region" evidence="1">
    <location>
        <begin position="27"/>
        <end position="198"/>
    </location>
</feature>
<dbReference type="Pfam" id="PF20250">
    <property type="entry name" value="FapA_N"/>
    <property type="match status" value="1"/>
</dbReference>
<dbReference type="AlphaFoldDB" id="A0A562VIW8"/>
<proteinExistence type="predicted"/>
<dbReference type="PANTHER" id="PTHR38032">
    <property type="entry name" value="POLYMERASE-RELATED"/>
    <property type="match status" value="1"/>
</dbReference>
<sequence length="488" mass="52412">MADDSFIKEEEKIERLEFKRLGYTLVLEVSADELACLCTYEPNEDGKPLTAEELEDFLAQARIREGVIEEGGAALLDSAASKNGVAGLLLAKGEPMSPGEDGKIVLEVAEDSADEARGSEDTSIVDMRQVQEFINVNADDLIARVLPPGEGTAGRTIRARTIPPQPGKPLDLHLGSNVRFNEEDGTVYAIAAGRVYCQGADISVEETYLVKGDVDFKVGNIEFNGFVEIRGDVLDGFTVKATKGVKVHGNIEACLIESGGNVSFCGMSGQGKGVIRCGGSIAANFVYDATIDATGDLLADTEIRNCQIRTLGAVRVGKRGMAGGECVALAGVDAGSLGAVSSLRTHIIAGVHYGDQEEITRLFNELKEVIARFNATQKTASDLKEFQTARAAVTARTHEVRSRQHEATNPKINVRKMLYDGVTITLGSYSETIREERKGPMSIIENTIESGLRFLGLTELSIKAQDIESAFVEQQKLGKYAAEKGATV</sequence>
<dbReference type="Pfam" id="PF03961">
    <property type="entry name" value="FapA"/>
    <property type="match status" value="1"/>
</dbReference>
<name>A0A562VIW8_9BACT</name>
<dbReference type="Proteomes" id="UP000319449">
    <property type="component" value="Unassembled WGS sequence"/>
</dbReference>
<keyword evidence="3" id="KW-1185">Reference proteome</keyword>
<dbReference type="InterPro" id="IPR046865">
    <property type="entry name" value="FapA_b_solenoid"/>
</dbReference>
<dbReference type="InterPro" id="IPR046866">
    <property type="entry name" value="FapA_N"/>
</dbReference>
<organism evidence="2 3">
    <name type="scientific">Geobacter argillaceus</name>
    <dbReference type="NCBI Taxonomy" id="345631"/>
    <lineage>
        <taxon>Bacteria</taxon>
        <taxon>Pseudomonadati</taxon>
        <taxon>Thermodesulfobacteriota</taxon>
        <taxon>Desulfuromonadia</taxon>
        <taxon>Geobacterales</taxon>
        <taxon>Geobacteraceae</taxon>
        <taxon>Geobacter</taxon>
    </lineage>
</organism>
<protein>
    <recommendedName>
        <fullName evidence="1">Flagellar Assembly Protein A N-terminal region domain-containing protein</fullName>
    </recommendedName>
</protein>
<dbReference type="OrthoDB" id="9760122at2"/>
<accession>A0A562VIW8</accession>
<dbReference type="InterPro" id="IPR005646">
    <property type="entry name" value="FapA"/>
</dbReference>
<evidence type="ECO:0000313" key="2">
    <source>
        <dbReference type="EMBL" id="TWJ17734.1"/>
    </source>
</evidence>
<gene>
    <name evidence="2" type="ORF">JN12_02851</name>
</gene>
<reference evidence="2 3" key="1">
    <citation type="submission" date="2019-07" db="EMBL/GenBank/DDBJ databases">
        <title>Genomic Encyclopedia of Archaeal and Bacterial Type Strains, Phase II (KMG-II): from individual species to whole genera.</title>
        <authorList>
            <person name="Goeker M."/>
        </authorList>
    </citation>
    <scope>NUCLEOTIDE SEQUENCE [LARGE SCALE GENOMIC DNA]</scope>
    <source>
        <strain evidence="2 3">ATCC BAA-1139</strain>
    </source>
</reference>